<reference evidence="2 3" key="1">
    <citation type="submission" date="2021-06" db="EMBL/GenBank/DDBJ databases">
        <authorList>
            <person name="Palmer J.M."/>
        </authorList>
    </citation>
    <scope>NUCLEOTIDE SEQUENCE [LARGE SCALE GENOMIC DNA]</scope>
    <source>
        <strain evidence="2 3">XC_2019</strain>
        <tissue evidence="2">Muscle</tissue>
    </source>
</reference>
<protein>
    <recommendedName>
        <fullName evidence="4">Secreted protein</fullName>
    </recommendedName>
</protein>
<evidence type="ECO:0000256" key="1">
    <source>
        <dbReference type="SAM" id="MobiDB-lite"/>
    </source>
</evidence>
<accession>A0ABV0SDA8</accession>
<proteinExistence type="predicted"/>
<feature type="compositionally biased region" description="Low complexity" evidence="1">
    <location>
        <begin position="74"/>
        <end position="91"/>
    </location>
</feature>
<evidence type="ECO:0008006" key="4">
    <source>
        <dbReference type="Google" id="ProtNLM"/>
    </source>
</evidence>
<dbReference type="EMBL" id="JAHRIN010076192">
    <property type="protein sequence ID" value="MEQ2217851.1"/>
    <property type="molecule type" value="Genomic_DNA"/>
</dbReference>
<dbReference type="Proteomes" id="UP001434883">
    <property type="component" value="Unassembled WGS sequence"/>
</dbReference>
<sequence>MMFFEGVVAWEGKKESLSHLFCMLWLQRFFLFFYSCVEPAMGFKMRLWLVFCVPCSKIVARPCSLVLSLECHSSGDSQHSSSRVSESVQQVTPMRTS</sequence>
<gene>
    <name evidence="2" type="ORF">XENOCAPTIV_024467</name>
</gene>
<keyword evidence="3" id="KW-1185">Reference proteome</keyword>
<comment type="caution">
    <text evidence="2">The sequence shown here is derived from an EMBL/GenBank/DDBJ whole genome shotgun (WGS) entry which is preliminary data.</text>
</comment>
<evidence type="ECO:0000313" key="3">
    <source>
        <dbReference type="Proteomes" id="UP001434883"/>
    </source>
</evidence>
<evidence type="ECO:0000313" key="2">
    <source>
        <dbReference type="EMBL" id="MEQ2217851.1"/>
    </source>
</evidence>
<feature type="region of interest" description="Disordered" evidence="1">
    <location>
        <begin position="73"/>
        <end position="97"/>
    </location>
</feature>
<name>A0ABV0SDA8_9TELE</name>
<organism evidence="2 3">
    <name type="scientific">Xenoophorus captivus</name>
    <dbReference type="NCBI Taxonomy" id="1517983"/>
    <lineage>
        <taxon>Eukaryota</taxon>
        <taxon>Metazoa</taxon>
        <taxon>Chordata</taxon>
        <taxon>Craniata</taxon>
        <taxon>Vertebrata</taxon>
        <taxon>Euteleostomi</taxon>
        <taxon>Actinopterygii</taxon>
        <taxon>Neopterygii</taxon>
        <taxon>Teleostei</taxon>
        <taxon>Neoteleostei</taxon>
        <taxon>Acanthomorphata</taxon>
        <taxon>Ovalentaria</taxon>
        <taxon>Atherinomorphae</taxon>
        <taxon>Cyprinodontiformes</taxon>
        <taxon>Goodeidae</taxon>
        <taxon>Xenoophorus</taxon>
    </lineage>
</organism>